<dbReference type="InterPro" id="IPR023214">
    <property type="entry name" value="HAD_sf"/>
</dbReference>
<dbReference type="Pfam" id="PF13419">
    <property type="entry name" value="HAD_2"/>
    <property type="match status" value="1"/>
</dbReference>
<feature type="region of interest" description="Disordered" evidence="2">
    <location>
        <begin position="154"/>
        <end position="175"/>
    </location>
</feature>
<dbReference type="InterPro" id="IPR041492">
    <property type="entry name" value="HAD_2"/>
</dbReference>
<dbReference type="InterPro" id="IPR050155">
    <property type="entry name" value="HAD-like_hydrolase_sf"/>
</dbReference>
<dbReference type="AlphaFoldDB" id="A0AAE3K8Z8"/>
<dbReference type="GO" id="GO:0006281">
    <property type="term" value="P:DNA repair"/>
    <property type="evidence" value="ECO:0007669"/>
    <property type="project" value="TreeGrafter"/>
</dbReference>
<evidence type="ECO:0000256" key="1">
    <source>
        <dbReference type="ARBA" id="ARBA00007958"/>
    </source>
</evidence>
<dbReference type="InterPro" id="IPR023198">
    <property type="entry name" value="PGP-like_dom2"/>
</dbReference>
<dbReference type="Gene3D" id="1.10.150.240">
    <property type="entry name" value="Putative phosphatase, domain 2"/>
    <property type="match status" value="1"/>
</dbReference>
<dbReference type="RefSeq" id="WP_174654126.1">
    <property type="nucleotide sequence ID" value="NZ_JAKRVX010000006.1"/>
</dbReference>
<keyword evidence="3" id="KW-0378">Hydrolase</keyword>
<dbReference type="InterPro" id="IPR036412">
    <property type="entry name" value="HAD-like_sf"/>
</dbReference>
<keyword evidence="4" id="KW-1185">Reference proteome</keyword>
<dbReference type="EMBL" id="JAKRVX010000006">
    <property type="protein sequence ID" value="MCL9817842.1"/>
    <property type="molecule type" value="Genomic_DNA"/>
</dbReference>
<dbReference type="NCBIfam" id="TIGR01549">
    <property type="entry name" value="HAD-SF-IA-v1"/>
    <property type="match status" value="1"/>
</dbReference>
<comment type="similarity">
    <text evidence="1">Belongs to the HAD-like hydrolase superfamily.</text>
</comment>
<dbReference type="InterPro" id="IPR006439">
    <property type="entry name" value="HAD-SF_hydro_IA"/>
</dbReference>
<evidence type="ECO:0000256" key="2">
    <source>
        <dbReference type="SAM" id="MobiDB-lite"/>
    </source>
</evidence>
<comment type="caution">
    <text evidence="3">The sequence shown here is derived from an EMBL/GenBank/DDBJ whole genome shotgun (WGS) entry which is preliminary data.</text>
</comment>
<protein>
    <submittedName>
        <fullName evidence="3">HAD-IA family hydrolase</fullName>
    </submittedName>
</protein>
<gene>
    <name evidence="3" type="ORF">AArcSt2_12915</name>
</gene>
<dbReference type="PANTHER" id="PTHR43434">
    <property type="entry name" value="PHOSPHOGLYCOLATE PHOSPHATASE"/>
    <property type="match status" value="1"/>
</dbReference>
<dbReference type="SUPFAM" id="SSF56784">
    <property type="entry name" value="HAD-like"/>
    <property type="match status" value="1"/>
</dbReference>
<feature type="compositionally biased region" description="Basic and acidic residues" evidence="2">
    <location>
        <begin position="158"/>
        <end position="169"/>
    </location>
</feature>
<reference evidence="3" key="1">
    <citation type="journal article" date="2022" name="Syst. Appl. Microbiol.">
        <title>Natronocalculus amylovorans gen. nov., sp. nov., and Natranaeroarchaeum aerophilus sp. nov., dominant culturable amylolytic natronoarchaea from hypersaline soda lakes in southwestern Siberia.</title>
        <authorList>
            <person name="Sorokin D.Y."/>
            <person name="Elcheninov A.G."/>
            <person name="Khizhniak T.V."/>
            <person name="Koenen M."/>
            <person name="Bale N.J."/>
            <person name="Damste J.S.S."/>
            <person name="Kublanov I.V."/>
        </authorList>
    </citation>
    <scope>NUCLEOTIDE SEQUENCE</scope>
    <source>
        <strain evidence="3">AArc-St2</strain>
    </source>
</reference>
<evidence type="ECO:0000313" key="4">
    <source>
        <dbReference type="Proteomes" id="UP001203207"/>
    </source>
</evidence>
<accession>A0AAE3K8Z8</accession>
<sequence>MEYDGYDAIVYDLDGTLVYLKVDWAAVARDVIAVYAAEDIDVAGEDLWTLTAQASSVGLGGAVEDAISAHEREGARTSDRLALADDVSSLSVPVGVCSLNCEAACEIALETHTLHSDVDAIVGRDTVPKQKPDPEPLLAAIDGLGATPEETLFIGDSESDKTTAERAGTDFRYVP</sequence>
<dbReference type="SFLD" id="SFLDS00003">
    <property type="entry name" value="Haloacid_Dehalogenase"/>
    <property type="match status" value="1"/>
</dbReference>
<dbReference type="GO" id="GO:0008967">
    <property type="term" value="F:phosphoglycolate phosphatase activity"/>
    <property type="evidence" value="ECO:0007669"/>
    <property type="project" value="TreeGrafter"/>
</dbReference>
<dbReference type="Proteomes" id="UP001203207">
    <property type="component" value="Unassembled WGS sequence"/>
</dbReference>
<dbReference type="SFLD" id="SFLDG01129">
    <property type="entry name" value="C1.5:_HAD__Beta-PGM__Phosphata"/>
    <property type="match status" value="1"/>
</dbReference>
<reference evidence="3" key="2">
    <citation type="submission" date="2022-02" db="EMBL/GenBank/DDBJ databases">
        <authorList>
            <person name="Elcheninov A.G."/>
            <person name="Sorokin D.Y."/>
            <person name="Kublanov I.V."/>
        </authorList>
    </citation>
    <scope>NUCLEOTIDE SEQUENCE</scope>
    <source>
        <strain evidence="3">AArc-St2</strain>
    </source>
</reference>
<dbReference type="Gene3D" id="3.40.50.1000">
    <property type="entry name" value="HAD superfamily/HAD-like"/>
    <property type="match status" value="1"/>
</dbReference>
<dbReference type="PANTHER" id="PTHR43434:SF1">
    <property type="entry name" value="PHOSPHOGLYCOLATE PHOSPHATASE"/>
    <property type="match status" value="1"/>
</dbReference>
<organism evidence="3 4">
    <name type="scientific">Natronocalculus amylovorans</name>
    <dbReference type="NCBI Taxonomy" id="2917812"/>
    <lineage>
        <taxon>Archaea</taxon>
        <taxon>Methanobacteriati</taxon>
        <taxon>Methanobacteriota</taxon>
        <taxon>Stenosarchaea group</taxon>
        <taxon>Halobacteria</taxon>
        <taxon>Halobacteriales</taxon>
        <taxon>Haloferacaceae</taxon>
        <taxon>Natronocalculus</taxon>
    </lineage>
</organism>
<evidence type="ECO:0000313" key="3">
    <source>
        <dbReference type="EMBL" id="MCL9817842.1"/>
    </source>
</evidence>
<name>A0AAE3K8Z8_9EURY</name>
<proteinExistence type="inferred from homology"/>